<reference evidence="3 4" key="1">
    <citation type="submission" date="2017-02" db="EMBL/GenBank/DDBJ databases">
        <title>Draft genome sequence of Streptococcus mitis CCUG 63687.</title>
        <authorList>
            <person name="Salva-Serra F."/>
            <person name="Engstrom-Jakobsson H."/>
            <person name="Thorell K."/>
            <person name="Jaen-Luchoro D."/>
            <person name="Gonzales-Siles L."/>
            <person name="Karlsson R."/>
            <person name="Yazdan S."/>
            <person name="Boulund F."/>
            <person name="Johnning A."/>
            <person name="Engstrand L."/>
            <person name="Kristiansson E."/>
            <person name="Moore E."/>
        </authorList>
    </citation>
    <scope>NUCLEOTIDE SEQUENCE [LARGE SCALE GENOMIC DNA]</scope>
    <source>
        <strain evidence="3 4">CCUG 63687</strain>
    </source>
</reference>
<evidence type="ECO:0000259" key="2">
    <source>
        <dbReference type="Pfam" id="PF08378"/>
    </source>
</evidence>
<dbReference type="AlphaFoldDB" id="A0A1T0C5Z4"/>
<organism evidence="3 4">
    <name type="scientific">Streptococcus mitis</name>
    <dbReference type="NCBI Taxonomy" id="28037"/>
    <lineage>
        <taxon>Bacteria</taxon>
        <taxon>Bacillati</taxon>
        <taxon>Bacillota</taxon>
        <taxon>Bacilli</taxon>
        <taxon>Lactobacillales</taxon>
        <taxon>Streptococcaceae</taxon>
        <taxon>Streptococcus</taxon>
        <taxon>Streptococcus mitis group</taxon>
    </lineage>
</organism>
<proteinExistence type="predicted"/>
<dbReference type="RefSeq" id="WP_078352539.1">
    <property type="nucleotide sequence ID" value="NZ_MUYO01000002.1"/>
</dbReference>
<evidence type="ECO:0000313" key="4">
    <source>
        <dbReference type="Proteomes" id="UP000190652"/>
    </source>
</evidence>
<evidence type="ECO:0000256" key="1">
    <source>
        <dbReference type="SAM" id="MobiDB-lite"/>
    </source>
</evidence>
<comment type="caution">
    <text evidence="3">The sequence shown here is derived from an EMBL/GenBank/DDBJ whole genome shotgun (WGS) entry which is preliminary data.</text>
</comment>
<protein>
    <submittedName>
        <fullName evidence="3">Nuclease</fullName>
    </submittedName>
</protein>
<sequence length="273" mass="31240">MEKLFRFFKHHRNILYFILGFLWGRRQNAKVSPEPPTLSTPKHSELPSISKATHNGKMTGFEPQKLKNYPLYQHELMFGEPGKGLNKSGFDESAVNLGQEGEINFAKALQKQGLLEKLVTFWSVHNLNLEDERVDADIDCVIVSGSTIWLVDLKFYASGNVIYREADGLLYTIDSATGAQIGRPKKMSPNMSYAEESFSHKFANLLKYYRLETRVVLMPTYKGAGRLDNVFWPGHIKAVSLEEMLDELSREDKFRDTIGGQMIRQTFNLLLKR</sequence>
<dbReference type="InterPro" id="IPR011528">
    <property type="entry name" value="NERD"/>
</dbReference>
<gene>
    <name evidence="3" type="ORF">B0686_05515</name>
</gene>
<feature type="domain" description="NERD" evidence="2">
    <location>
        <begin position="98"/>
        <end position="174"/>
    </location>
</feature>
<dbReference type="Pfam" id="PF08378">
    <property type="entry name" value="NERD"/>
    <property type="match status" value="1"/>
</dbReference>
<evidence type="ECO:0000313" key="3">
    <source>
        <dbReference type="EMBL" id="OOS17787.1"/>
    </source>
</evidence>
<accession>A0A1T0C5Z4</accession>
<feature type="region of interest" description="Disordered" evidence="1">
    <location>
        <begin position="30"/>
        <end position="62"/>
    </location>
</feature>
<name>A0A1T0C5Z4_STRMT</name>
<dbReference type="EMBL" id="MUYO01000002">
    <property type="protein sequence ID" value="OOS17787.1"/>
    <property type="molecule type" value="Genomic_DNA"/>
</dbReference>
<dbReference type="Proteomes" id="UP000190652">
    <property type="component" value="Unassembled WGS sequence"/>
</dbReference>